<dbReference type="AlphaFoldDB" id="A0A9Q3E4C9"/>
<reference evidence="2" key="1">
    <citation type="submission" date="2021-03" db="EMBL/GenBank/DDBJ databases">
        <title>Draft genome sequence of rust myrtle Austropuccinia psidii MF-1, a brazilian biotype.</title>
        <authorList>
            <person name="Quecine M.C."/>
            <person name="Pachon D.M.R."/>
            <person name="Bonatelli M.L."/>
            <person name="Correr F.H."/>
            <person name="Franceschini L.M."/>
            <person name="Leite T.F."/>
            <person name="Margarido G.R.A."/>
            <person name="Almeida C.A."/>
            <person name="Ferrarezi J.A."/>
            <person name="Labate C.A."/>
        </authorList>
    </citation>
    <scope>NUCLEOTIDE SEQUENCE</scope>
    <source>
        <strain evidence="2">MF-1</strain>
    </source>
</reference>
<accession>A0A9Q3E4C9</accession>
<feature type="region of interest" description="Disordered" evidence="1">
    <location>
        <begin position="1"/>
        <end position="82"/>
    </location>
</feature>
<keyword evidence="3" id="KW-1185">Reference proteome</keyword>
<evidence type="ECO:0000256" key="1">
    <source>
        <dbReference type="SAM" id="MobiDB-lite"/>
    </source>
</evidence>
<proteinExistence type="predicted"/>
<evidence type="ECO:0000313" key="3">
    <source>
        <dbReference type="Proteomes" id="UP000765509"/>
    </source>
</evidence>
<dbReference type="EMBL" id="AVOT02023596">
    <property type="protein sequence ID" value="MBW0513708.1"/>
    <property type="molecule type" value="Genomic_DNA"/>
</dbReference>
<gene>
    <name evidence="2" type="ORF">O181_053423</name>
</gene>
<comment type="caution">
    <text evidence="2">The sequence shown here is derived from an EMBL/GenBank/DDBJ whole genome shotgun (WGS) entry which is preliminary data.</text>
</comment>
<protein>
    <submittedName>
        <fullName evidence="2">Uncharacterized protein</fullName>
    </submittedName>
</protein>
<feature type="region of interest" description="Disordered" evidence="1">
    <location>
        <begin position="136"/>
        <end position="215"/>
    </location>
</feature>
<organism evidence="2 3">
    <name type="scientific">Austropuccinia psidii MF-1</name>
    <dbReference type="NCBI Taxonomy" id="1389203"/>
    <lineage>
        <taxon>Eukaryota</taxon>
        <taxon>Fungi</taxon>
        <taxon>Dikarya</taxon>
        <taxon>Basidiomycota</taxon>
        <taxon>Pucciniomycotina</taxon>
        <taxon>Pucciniomycetes</taxon>
        <taxon>Pucciniales</taxon>
        <taxon>Sphaerophragmiaceae</taxon>
        <taxon>Austropuccinia</taxon>
    </lineage>
</organism>
<name>A0A9Q3E4C9_9BASI</name>
<feature type="compositionally biased region" description="Polar residues" evidence="1">
    <location>
        <begin position="1"/>
        <end position="17"/>
    </location>
</feature>
<feature type="compositionally biased region" description="Polar residues" evidence="1">
    <location>
        <begin position="63"/>
        <end position="82"/>
    </location>
</feature>
<dbReference type="Proteomes" id="UP000765509">
    <property type="component" value="Unassembled WGS sequence"/>
</dbReference>
<sequence>MPSTRSGGRYKPSSSSQKGHRRDYGRSQLDTEGQGSVKDFHNNKCSNSEAYDTIFPSKRAETATRSLSGHIQSQPEGLQQCTAAQRVPDPCRSVEELHELIPDCKKIPGSSQHLQVTKWMASIEGKEEYDAFNSRIEEEQPSTTKASVNTSPSGQQQQFQCEKAATSSKQGQREGTSPKDLQPGIQDSKDSAGCHGKCISDGQSHDGITEEGGSQIKIPEMISDIFDSIPELYEAINEVKNHLSDENETICNNIKTNNLSLCQINETLMCSEKALRTIKTSNNDNSFGNQINEQSAIVKELTDRYSKFNIDDIIETRIKQAINIIKTDNKKVLDDISNSFTEVKTYTISLEKCFDDSQ</sequence>
<evidence type="ECO:0000313" key="2">
    <source>
        <dbReference type="EMBL" id="MBW0513708.1"/>
    </source>
</evidence>
<feature type="compositionally biased region" description="Polar residues" evidence="1">
    <location>
        <begin position="141"/>
        <end position="175"/>
    </location>
</feature>